<organismHost>
    <name type="scientific">Tortricidae</name>
    <dbReference type="NCBI Taxonomy" id="7139"/>
</organismHost>
<accession>A0A2H4ZKK1</accession>
<keyword evidence="1" id="KW-1133">Transmembrane helix</keyword>
<dbReference type="EMBL" id="MF974563">
    <property type="protein sequence ID" value="AUF82090.1"/>
    <property type="molecule type" value="Genomic_DNA"/>
</dbReference>
<evidence type="ECO:0000313" key="2">
    <source>
        <dbReference type="EMBL" id="AUF82090.1"/>
    </source>
</evidence>
<feature type="transmembrane region" description="Helical" evidence="1">
    <location>
        <begin position="21"/>
        <end position="45"/>
    </location>
</feature>
<reference evidence="2" key="1">
    <citation type="journal article" date="2017" name="Int. J. Mol. Sci.">
        <title>Genome Analysis and Genetic Stability of the Cryptophlebia leucotreta Granulovirus (CrleGV-SA) after 15 Years of Commercial Use as a Biopesticide.</title>
        <authorList>
            <person name="van der Merwe M."/>
            <person name="Jukes M.D."/>
            <person name="Rabalski L."/>
            <person name="Knox C."/>
            <person name="Opoku-Debrah J.K."/>
            <person name="Moore S.D."/>
            <person name="Krejmer-Rabalska M."/>
            <person name="Szewczyk B."/>
            <person name="Hill M.P."/>
        </authorList>
    </citation>
    <scope>NUCLEOTIDE SEQUENCE</scope>
    <source>
        <strain evidence="2">CrleGV-SA</strain>
    </source>
</reference>
<organism evidence="2">
    <name type="scientific">Cryptophlebia leucotreta granulosis virus</name>
    <name type="common">ClGV</name>
    <name type="synonym">Cryptophlebia leucotreta granulovirus</name>
    <dbReference type="NCBI Taxonomy" id="35254"/>
    <lineage>
        <taxon>Viruses</taxon>
        <taxon>Viruses incertae sedis</taxon>
        <taxon>Naldaviricetes</taxon>
        <taxon>Lefavirales</taxon>
        <taxon>Baculoviridae</taxon>
        <taxon>Betabaculovirus</taxon>
        <taxon>Betabaculovirus cryleucotretae</taxon>
    </lineage>
</organism>
<name>A0A2H4ZKK1_GVCL</name>
<evidence type="ECO:0000256" key="1">
    <source>
        <dbReference type="SAM" id="Phobius"/>
    </source>
</evidence>
<keyword evidence="1" id="KW-0812">Transmembrane</keyword>
<sequence length="49" mass="5791">MDNFDQLDRLVYENRTSIKQIIMFVISITLFLIVCSLIVGINIFYNSEF</sequence>
<proteinExistence type="predicted"/>
<keyword evidence="1" id="KW-0472">Membrane</keyword>
<protein>
    <submittedName>
        <fullName evidence="2">Uncharacterized protein</fullName>
    </submittedName>
</protein>